<evidence type="ECO:0000256" key="2">
    <source>
        <dbReference type="SAM" id="SignalP"/>
    </source>
</evidence>
<gene>
    <name evidence="4" type="ORF">CTEN210_00715</name>
</gene>
<dbReference type="GO" id="GO:0008198">
    <property type="term" value="F:ferrous iron binding"/>
    <property type="evidence" value="ECO:0007669"/>
    <property type="project" value="TreeGrafter"/>
</dbReference>
<keyword evidence="2" id="KW-0732">Signal</keyword>
<dbReference type="AlphaFoldDB" id="A0AAD3CG85"/>
<dbReference type="InterPro" id="IPR044862">
    <property type="entry name" value="Pro_4_hyd_alph_FE2OG_OXY"/>
</dbReference>
<dbReference type="Proteomes" id="UP001054902">
    <property type="component" value="Unassembled WGS sequence"/>
</dbReference>
<dbReference type="InterPro" id="IPR051559">
    <property type="entry name" value="HIF_prolyl_hydroxylases"/>
</dbReference>
<organism evidence="4 5">
    <name type="scientific">Chaetoceros tenuissimus</name>
    <dbReference type="NCBI Taxonomy" id="426638"/>
    <lineage>
        <taxon>Eukaryota</taxon>
        <taxon>Sar</taxon>
        <taxon>Stramenopiles</taxon>
        <taxon>Ochrophyta</taxon>
        <taxon>Bacillariophyta</taxon>
        <taxon>Coscinodiscophyceae</taxon>
        <taxon>Chaetocerotophycidae</taxon>
        <taxon>Chaetocerotales</taxon>
        <taxon>Chaetocerotaceae</taxon>
        <taxon>Chaetoceros</taxon>
    </lineage>
</organism>
<dbReference type="PANTHER" id="PTHR12907">
    <property type="entry name" value="EGL NINE HOMOLOG-RELATED"/>
    <property type="match status" value="1"/>
</dbReference>
<dbReference type="GO" id="GO:0031418">
    <property type="term" value="F:L-ascorbic acid binding"/>
    <property type="evidence" value="ECO:0007669"/>
    <property type="project" value="UniProtKB-KW"/>
</dbReference>
<feature type="signal peptide" evidence="2">
    <location>
        <begin position="1"/>
        <end position="16"/>
    </location>
</feature>
<dbReference type="GO" id="GO:0071456">
    <property type="term" value="P:cellular response to hypoxia"/>
    <property type="evidence" value="ECO:0007669"/>
    <property type="project" value="TreeGrafter"/>
</dbReference>
<feature type="chain" id="PRO_5042108856" description="Prolyl 4-hydroxylase alpha subunit Fe(2+) 2OG dioxygenase domain-containing protein" evidence="2">
    <location>
        <begin position="17"/>
        <end position="459"/>
    </location>
</feature>
<evidence type="ECO:0000313" key="5">
    <source>
        <dbReference type="Proteomes" id="UP001054902"/>
    </source>
</evidence>
<dbReference type="GO" id="GO:0031543">
    <property type="term" value="F:peptidyl-proline dioxygenase activity"/>
    <property type="evidence" value="ECO:0007669"/>
    <property type="project" value="TreeGrafter"/>
</dbReference>
<reference evidence="4 5" key="1">
    <citation type="journal article" date="2021" name="Sci. Rep.">
        <title>The genome of the diatom Chaetoceros tenuissimus carries an ancient integrated fragment of an extant virus.</title>
        <authorList>
            <person name="Hongo Y."/>
            <person name="Kimura K."/>
            <person name="Takaki Y."/>
            <person name="Yoshida Y."/>
            <person name="Baba S."/>
            <person name="Kobayashi G."/>
            <person name="Nagasaki K."/>
            <person name="Hano T."/>
            <person name="Tomaru Y."/>
        </authorList>
    </citation>
    <scope>NUCLEOTIDE SEQUENCE [LARGE SCALE GENOMIC DNA]</scope>
    <source>
        <strain evidence="4 5">NIES-3715</strain>
    </source>
</reference>
<comment type="caution">
    <text evidence="4">The sequence shown here is derived from an EMBL/GenBank/DDBJ whole genome shotgun (WGS) entry which is preliminary data.</text>
</comment>
<proteinExistence type="predicted"/>
<evidence type="ECO:0000259" key="3">
    <source>
        <dbReference type="Pfam" id="PF13640"/>
    </source>
</evidence>
<dbReference type="Pfam" id="PF13640">
    <property type="entry name" value="2OG-FeII_Oxy_3"/>
    <property type="match status" value="1"/>
</dbReference>
<sequence>MRNISIFLLYFQPVTAFLTSSSKSSSKNILPRVSRNNLPRLQEQSSSSKLLNNSLDVIERIDSQELIGQDYSIIRKGGIYIQQDFITSAEVTALQNDIKQLYNSNQFIPSGLSNRVEGDKNEFGEEDRLTCTITPILLKGDDSFIRQVVEEKLETLKQELEETLFQENAVDGVSMEESNLDLVEMYYSISPKGSILPRHQDERHEDTKGEKGWMHDTRRSISWLIYLNNDWCTDNQEASGGGGQFRAYCRKCIENVQCGSNDGNLQIGWLSSSQSPEDDFEPVFLDSWVQMPKAFSDDADEILYDDEEPGYEQLKWRPMSALYRVRSDPDDLSSNRDLLKTNSVHSLEIKYPNREYLSQPFGADSTGWPNETELDPSDFIQALASQLSDKNIRQRFVGLEEIKGQGVKIVDVEPTAGTLVLFDSVVVPHEVLKVTSGERLAIAGWFHETVQDFPDWYGT</sequence>
<evidence type="ECO:0000313" key="4">
    <source>
        <dbReference type="EMBL" id="GFH44241.1"/>
    </source>
</evidence>
<keyword evidence="1" id="KW-0847">Vitamin C</keyword>
<feature type="domain" description="Prolyl 4-hydroxylase alpha subunit Fe(2+) 2OG dioxygenase" evidence="3">
    <location>
        <begin position="407"/>
        <end position="447"/>
    </location>
</feature>
<dbReference type="Gene3D" id="2.60.120.620">
    <property type="entry name" value="q2cbj1_9rhob like domain"/>
    <property type="match status" value="2"/>
</dbReference>
<dbReference type="PANTHER" id="PTHR12907:SF26">
    <property type="entry name" value="HIF PROLYL HYDROXYLASE, ISOFORM C"/>
    <property type="match status" value="1"/>
</dbReference>
<name>A0AAD3CG85_9STRA</name>
<evidence type="ECO:0000256" key="1">
    <source>
        <dbReference type="ARBA" id="ARBA00022896"/>
    </source>
</evidence>
<accession>A0AAD3CG85</accession>
<protein>
    <recommendedName>
        <fullName evidence="3">Prolyl 4-hydroxylase alpha subunit Fe(2+) 2OG dioxygenase domain-containing protein</fullName>
    </recommendedName>
</protein>
<keyword evidence="5" id="KW-1185">Reference proteome</keyword>
<dbReference type="EMBL" id="BLLK01000019">
    <property type="protein sequence ID" value="GFH44241.1"/>
    <property type="molecule type" value="Genomic_DNA"/>
</dbReference>